<dbReference type="PANTHER" id="PTHR11216:SF170">
    <property type="entry name" value="DYNAMIN ASSOCIATED PROTEIN 160, ISOFORM D"/>
    <property type="match status" value="1"/>
</dbReference>
<evidence type="ECO:0000256" key="2">
    <source>
        <dbReference type="SAM" id="MobiDB-lite"/>
    </source>
</evidence>
<evidence type="ECO:0000313" key="6">
    <source>
        <dbReference type="Proteomes" id="UP000070444"/>
    </source>
</evidence>
<proteinExistence type="predicted"/>
<evidence type="ECO:0000259" key="3">
    <source>
        <dbReference type="PROSITE" id="PS50031"/>
    </source>
</evidence>
<dbReference type="EMBL" id="KQ964476">
    <property type="protein sequence ID" value="KXN71362.1"/>
    <property type="molecule type" value="Genomic_DNA"/>
</dbReference>
<name>A0A137P8Q8_CONC2</name>
<dbReference type="PROSITE" id="PS00018">
    <property type="entry name" value="EF_HAND_1"/>
    <property type="match status" value="1"/>
</dbReference>
<dbReference type="InterPro" id="IPR018247">
    <property type="entry name" value="EF_Hand_1_Ca_BS"/>
</dbReference>
<dbReference type="InterPro" id="IPR011992">
    <property type="entry name" value="EF-hand-dom_pair"/>
</dbReference>
<dbReference type="GO" id="GO:0016197">
    <property type="term" value="P:endosomal transport"/>
    <property type="evidence" value="ECO:0007669"/>
    <property type="project" value="TreeGrafter"/>
</dbReference>
<dbReference type="PANTHER" id="PTHR11216">
    <property type="entry name" value="EH DOMAIN"/>
    <property type="match status" value="1"/>
</dbReference>
<organism evidence="5 6">
    <name type="scientific">Conidiobolus coronatus (strain ATCC 28846 / CBS 209.66 / NRRL 28638)</name>
    <name type="common">Delacroixia coronata</name>
    <dbReference type="NCBI Taxonomy" id="796925"/>
    <lineage>
        <taxon>Eukaryota</taxon>
        <taxon>Fungi</taxon>
        <taxon>Fungi incertae sedis</taxon>
        <taxon>Zoopagomycota</taxon>
        <taxon>Entomophthoromycotina</taxon>
        <taxon>Entomophthoromycetes</taxon>
        <taxon>Entomophthorales</taxon>
        <taxon>Ancylistaceae</taxon>
        <taxon>Conidiobolus</taxon>
    </lineage>
</organism>
<dbReference type="OrthoDB" id="1716625at2759"/>
<accession>A0A137P8Q8</accession>
<feature type="compositionally biased region" description="Low complexity" evidence="2">
    <location>
        <begin position="295"/>
        <end position="316"/>
    </location>
</feature>
<reference evidence="5 6" key="1">
    <citation type="journal article" date="2015" name="Genome Biol. Evol.">
        <title>Phylogenomic analyses indicate that early fungi evolved digesting cell walls of algal ancestors of land plants.</title>
        <authorList>
            <person name="Chang Y."/>
            <person name="Wang S."/>
            <person name="Sekimoto S."/>
            <person name="Aerts A.L."/>
            <person name="Choi C."/>
            <person name="Clum A."/>
            <person name="LaButti K.M."/>
            <person name="Lindquist E.A."/>
            <person name="Yee Ngan C."/>
            <person name="Ohm R.A."/>
            <person name="Salamov A.A."/>
            <person name="Grigoriev I.V."/>
            <person name="Spatafora J.W."/>
            <person name="Berbee M.L."/>
        </authorList>
    </citation>
    <scope>NUCLEOTIDE SEQUENCE [LARGE SCALE GENOMIC DNA]</scope>
    <source>
        <strain evidence="5 6">NRRL 28638</strain>
    </source>
</reference>
<protein>
    <submittedName>
        <fullName evidence="5">EF-hand</fullName>
    </submittedName>
</protein>
<dbReference type="InterPro" id="IPR000261">
    <property type="entry name" value="EH_dom"/>
</dbReference>
<dbReference type="Proteomes" id="UP000070444">
    <property type="component" value="Unassembled WGS sequence"/>
</dbReference>
<dbReference type="GO" id="GO:0005737">
    <property type="term" value="C:cytoplasm"/>
    <property type="evidence" value="ECO:0007669"/>
    <property type="project" value="TreeGrafter"/>
</dbReference>
<dbReference type="PROSITE" id="PS50031">
    <property type="entry name" value="EH"/>
    <property type="match status" value="2"/>
</dbReference>
<feature type="compositionally biased region" description="Polar residues" evidence="2">
    <location>
        <begin position="234"/>
        <end position="252"/>
    </location>
</feature>
<dbReference type="AlphaFoldDB" id="A0A137P8Q8"/>
<evidence type="ECO:0000256" key="1">
    <source>
        <dbReference type="ARBA" id="ARBA00022837"/>
    </source>
</evidence>
<feature type="region of interest" description="Disordered" evidence="2">
    <location>
        <begin position="224"/>
        <end position="327"/>
    </location>
</feature>
<evidence type="ECO:0000313" key="5">
    <source>
        <dbReference type="EMBL" id="KXN71362.1"/>
    </source>
</evidence>
<dbReference type="CDD" id="cd00052">
    <property type="entry name" value="EH"/>
    <property type="match status" value="1"/>
</dbReference>
<dbReference type="InterPro" id="IPR002048">
    <property type="entry name" value="EF_hand_dom"/>
</dbReference>
<feature type="compositionally biased region" description="Polar residues" evidence="2">
    <location>
        <begin position="317"/>
        <end position="327"/>
    </location>
</feature>
<dbReference type="GO" id="GO:0006897">
    <property type="term" value="P:endocytosis"/>
    <property type="evidence" value="ECO:0007669"/>
    <property type="project" value="TreeGrafter"/>
</dbReference>
<dbReference type="PROSITE" id="PS50222">
    <property type="entry name" value="EF_HAND_2"/>
    <property type="match status" value="2"/>
</dbReference>
<dbReference type="GO" id="GO:0005509">
    <property type="term" value="F:calcium ion binding"/>
    <property type="evidence" value="ECO:0007669"/>
    <property type="project" value="InterPro"/>
</dbReference>
<feature type="domain" description="EH" evidence="3">
    <location>
        <begin position="7"/>
        <end position="97"/>
    </location>
</feature>
<feature type="domain" description="EF-hand" evidence="4">
    <location>
        <begin position="171"/>
        <end position="206"/>
    </location>
</feature>
<dbReference type="STRING" id="796925.A0A137P8Q8"/>
<dbReference type="GO" id="GO:0005886">
    <property type="term" value="C:plasma membrane"/>
    <property type="evidence" value="ECO:0007669"/>
    <property type="project" value="TreeGrafter"/>
</dbReference>
<dbReference type="Gene3D" id="1.10.238.10">
    <property type="entry name" value="EF-hand"/>
    <property type="match status" value="2"/>
</dbReference>
<sequence>MNISQQDRQKYQGIFQSSGPINGKISGQQASQIFSQSNLPKPKLAEIWNLSDLDKDGQLDIEEFILAMHLIFSTLNGSLQNLPQTLPPSLLPQSKAINNNNNYGFKPNLALPAATSNMSPTSTGSKALKYDWHIPSHDRSAYDAIFTRFSINPMGYLTYQQTQSYFMGKGLNIQDVQQTWTLVDVQKSGSLHKDQFAMLLHILNWKSKGIQIPQTLPIHMQNQFRSGPKEAPSPYQNNTPQLSNINSNTSSPGYFPRQPPTQPPQQQQVQNRDLLDFDLPNNMNQQSSIPPPIQPTNSYQSSSSYQPSYSTNNNNTDLFNSAPKQNDIQSVNNSINNTQPAQSGPSAHEIDQVKRELQQVESELSKSEGDQLIINTMEDFQGLEQFLNQLIKLTKYQNQSQSGNLNEEKIKDLGYLESSIERKYNDLQLIERNLGRELEELNLKINDLKYSS</sequence>
<evidence type="ECO:0000259" key="4">
    <source>
        <dbReference type="PROSITE" id="PS50222"/>
    </source>
</evidence>
<dbReference type="SMART" id="SM00027">
    <property type="entry name" value="EH"/>
    <property type="match status" value="2"/>
</dbReference>
<keyword evidence="6" id="KW-1185">Reference proteome</keyword>
<keyword evidence="1" id="KW-0106">Calcium</keyword>
<feature type="domain" description="EH" evidence="3">
    <location>
        <begin position="138"/>
        <end position="227"/>
    </location>
</feature>
<dbReference type="Pfam" id="PF12763">
    <property type="entry name" value="EH"/>
    <property type="match status" value="2"/>
</dbReference>
<dbReference type="SUPFAM" id="SSF47473">
    <property type="entry name" value="EF-hand"/>
    <property type="match status" value="2"/>
</dbReference>
<dbReference type="SMART" id="SM00054">
    <property type="entry name" value="EFh"/>
    <property type="match status" value="2"/>
</dbReference>
<gene>
    <name evidence="5" type="ORF">CONCODRAFT_78359</name>
</gene>
<feature type="domain" description="EF-hand" evidence="4">
    <location>
        <begin position="39"/>
        <end position="74"/>
    </location>
</feature>